<evidence type="ECO:0000256" key="1">
    <source>
        <dbReference type="SAM" id="MobiDB-lite"/>
    </source>
</evidence>
<feature type="compositionally biased region" description="Polar residues" evidence="1">
    <location>
        <begin position="207"/>
        <end position="220"/>
    </location>
</feature>
<sequence length="432" mass="47335">MFHCEWRHPNKKAKLVSIYVIKNAKDSRLKLRFHGTQRACKIGSGSLQPCDKSECYLCGILNNGFSLSQANTKGMFGPGIYSSVVSSKADVYANNHHIHCNRHVIILCGVDPGNSIDMKAAGFPGPCDSVEGLTKADGGSLEYQETVVYDPARIKPIGLVPPEEYELPPSPLENDALMQDDSSMTSDTEPLAEAADVPRYDAERSDAPNSDTYTTRQEIPQNLPPPASGEIIVDLSLLDRHTPFSKKVERLFHESWVDQTKTACVERIILFDIKSFPSLADGQPPSTFKTASRDIELLSFLIDLPLCFHGAHRACYIGDPGYPLDLCRNVNCAICSVFQAQYVTIEAGIRFESGPKIPATPSSSQADTSAKNHHIYTPQHAMILCACPDIAQLDTQAMSSDAPPPYTPSPVSYNPIVVPIGLIMYTRAGWHP</sequence>
<evidence type="ECO:0000313" key="2">
    <source>
        <dbReference type="EMBL" id="OJJ46850.1"/>
    </source>
</evidence>
<accession>A0A1L9SHZ9</accession>
<dbReference type="Proteomes" id="UP000184188">
    <property type="component" value="Unassembled WGS sequence"/>
</dbReference>
<dbReference type="AlphaFoldDB" id="A0A1L9SHZ9"/>
<dbReference type="SUPFAM" id="SSF56399">
    <property type="entry name" value="ADP-ribosylation"/>
    <property type="match status" value="1"/>
</dbReference>
<name>A0A1L9SHZ9_9EURO</name>
<organism evidence="2 3">
    <name type="scientific">Penicilliopsis zonata CBS 506.65</name>
    <dbReference type="NCBI Taxonomy" id="1073090"/>
    <lineage>
        <taxon>Eukaryota</taxon>
        <taxon>Fungi</taxon>
        <taxon>Dikarya</taxon>
        <taxon>Ascomycota</taxon>
        <taxon>Pezizomycotina</taxon>
        <taxon>Eurotiomycetes</taxon>
        <taxon>Eurotiomycetidae</taxon>
        <taxon>Eurotiales</taxon>
        <taxon>Aspergillaceae</taxon>
        <taxon>Penicilliopsis</taxon>
    </lineage>
</organism>
<proteinExistence type="predicted"/>
<dbReference type="STRING" id="1073090.A0A1L9SHZ9"/>
<dbReference type="EMBL" id="KV878341">
    <property type="protein sequence ID" value="OJJ46850.1"/>
    <property type="molecule type" value="Genomic_DNA"/>
</dbReference>
<dbReference type="VEuPathDB" id="FungiDB:ASPZODRAFT_15543"/>
<dbReference type="RefSeq" id="XP_022581360.1">
    <property type="nucleotide sequence ID" value="XM_022726210.1"/>
</dbReference>
<gene>
    <name evidence="2" type="ORF">ASPZODRAFT_15543</name>
</gene>
<keyword evidence="3" id="KW-1185">Reference proteome</keyword>
<feature type="compositionally biased region" description="Basic and acidic residues" evidence="1">
    <location>
        <begin position="196"/>
        <end position="206"/>
    </location>
</feature>
<evidence type="ECO:0000313" key="3">
    <source>
        <dbReference type="Proteomes" id="UP000184188"/>
    </source>
</evidence>
<protein>
    <recommendedName>
        <fullName evidence="4">PARP catalytic domain-containing protein</fullName>
    </recommendedName>
</protein>
<feature type="region of interest" description="Disordered" evidence="1">
    <location>
        <begin position="164"/>
        <end position="225"/>
    </location>
</feature>
<reference evidence="3" key="1">
    <citation type="journal article" date="2017" name="Genome Biol.">
        <title>Comparative genomics reveals high biological diversity and specific adaptations in the industrially and medically important fungal genus Aspergillus.</title>
        <authorList>
            <person name="de Vries R.P."/>
            <person name="Riley R."/>
            <person name="Wiebenga A."/>
            <person name="Aguilar-Osorio G."/>
            <person name="Amillis S."/>
            <person name="Uchima C.A."/>
            <person name="Anderluh G."/>
            <person name="Asadollahi M."/>
            <person name="Askin M."/>
            <person name="Barry K."/>
            <person name="Battaglia E."/>
            <person name="Bayram O."/>
            <person name="Benocci T."/>
            <person name="Braus-Stromeyer S.A."/>
            <person name="Caldana C."/>
            <person name="Canovas D."/>
            <person name="Cerqueira G.C."/>
            <person name="Chen F."/>
            <person name="Chen W."/>
            <person name="Choi C."/>
            <person name="Clum A."/>
            <person name="Dos Santos R.A."/>
            <person name="Damasio A.R."/>
            <person name="Diallinas G."/>
            <person name="Emri T."/>
            <person name="Fekete E."/>
            <person name="Flipphi M."/>
            <person name="Freyberg S."/>
            <person name="Gallo A."/>
            <person name="Gournas C."/>
            <person name="Habgood R."/>
            <person name="Hainaut M."/>
            <person name="Harispe M.L."/>
            <person name="Henrissat B."/>
            <person name="Hilden K.S."/>
            <person name="Hope R."/>
            <person name="Hossain A."/>
            <person name="Karabika E."/>
            <person name="Karaffa L."/>
            <person name="Karanyi Z."/>
            <person name="Krasevec N."/>
            <person name="Kuo A."/>
            <person name="Kusch H."/>
            <person name="LaButti K."/>
            <person name="Lagendijk E.L."/>
            <person name="Lapidus A."/>
            <person name="Levasseur A."/>
            <person name="Lindquist E."/>
            <person name="Lipzen A."/>
            <person name="Logrieco A.F."/>
            <person name="MacCabe A."/>
            <person name="Maekelae M.R."/>
            <person name="Malavazi I."/>
            <person name="Melin P."/>
            <person name="Meyer V."/>
            <person name="Mielnichuk N."/>
            <person name="Miskei M."/>
            <person name="Molnar A.P."/>
            <person name="Mule G."/>
            <person name="Ngan C.Y."/>
            <person name="Orejas M."/>
            <person name="Orosz E."/>
            <person name="Ouedraogo J.P."/>
            <person name="Overkamp K.M."/>
            <person name="Park H.-S."/>
            <person name="Perrone G."/>
            <person name="Piumi F."/>
            <person name="Punt P.J."/>
            <person name="Ram A.F."/>
            <person name="Ramon A."/>
            <person name="Rauscher S."/>
            <person name="Record E."/>
            <person name="Riano-Pachon D.M."/>
            <person name="Robert V."/>
            <person name="Roehrig J."/>
            <person name="Ruller R."/>
            <person name="Salamov A."/>
            <person name="Salih N.S."/>
            <person name="Samson R.A."/>
            <person name="Sandor E."/>
            <person name="Sanguinetti M."/>
            <person name="Schuetze T."/>
            <person name="Sepcic K."/>
            <person name="Shelest E."/>
            <person name="Sherlock G."/>
            <person name="Sophianopoulou V."/>
            <person name="Squina F.M."/>
            <person name="Sun H."/>
            <person name="Susca A."/>
            <person name="Todd R.B."/>
            <person name="Tsang A."/>
            <person name="Unkles S.E."/>
            <person name="van de Wiele N."/>
            <person name="van Rossen-Uffink D."/>
            <person name="Oliveira J.V."/>
            <person name="Vesth T.C."/>
            <person name="Visser J."/>
            <person name="Yu J.-H."/>
            <person name="Zhou M."/>
            <person name="Andersen M.R."/>
            <person name="Archer D.B."/>
            <person name="Baker S.E."/>
            <person name="Benoit I."/>
            <person name="Brakhage A.A."/>
            <person name="Braus G.H."/>
            <person name="Fischer R."/>
            <person name="Frisvad J.C."/>
            <person name="Goldman G.H."/>
            <person name="Houbraken J."/>
            <person name="Oakley B."/>
            <person name="Pocsi I."/>
            <person name="Scazzocchio C."/>
            <person name="Seiboth B."/>
            <person name="vanKuyk P.A."/>
            <person name="Wortman J."/>
            <person name="Dyer P.S."/>
            <person name="Grigoriev I.V."/>
        </authorList>
    </citation>
    <scope>NUCLEOTIDE SEQUENCE [LARGE SCALE GENOMIC DNA]</scope>
    <source>
        <strain evidence="3">CBS 506.65</strain>
    </source>
</reference>
<dbReference type="GeneID" id="34612674"/>
<evidence type="ECO:0008006" key="4">
    <source>
        <dbReference type="Google" id="ProtNLM"/>
    </source>
</evidence>
<dbReference type="OrthoDB" id="9514740at2759"/>
<dbReference type="Gene3D" id="3.90.228.10">
    <property type="match status" value="1"/>
</dbReference>